<accession>A0ABZ2NFV1</accession>
<evidence type="ECO:0000256" key="3">
    <source>
        <dbReference type="ARBA" id="ARBA00022801"/>
    </source>
</evidence>
<evidence type="ECO:0000259" key="8">
    <source>
        <dbReference type="Pfam" id="PF00350"/>
    </source>
</evidence>
<evidence type="ECO:0000256" key="5">
    <source>
        <dbReference type="ARBA" id="ARBA00023136"/>
    </source>
</evidence>
<comment type="subcellular location">
    <subcellularLocation>
        <location evidence="1">Membrane</location>
    </subcellularLocation>
</comment>
<dbReference type="RefSeq" id="WP_338778792.1">
    <property type="nucleotide sequence ID" value="NZ_CP147407.1"/>
</dbReference>
<dbReference type="CDD" id="cd09912">
    <property type="entry name" value="DLP_2"/>
    <property type="match status" value="1"/>
</dbReference>
<dbReference type="InterPro" id="IPR045063">
    <property type="entry name" value="Dynamin_N"/>
</dbReference>
<dbReference type="PANTHER" id="PTHR10465">
    <property type="entry name" value="TRANSMEMBRANE GTPASE FZO1"/>
    <property type="match status" value="1"/>
</dbReference>
<keyword evidence="11" id="KW-1185">Reference proteome</keyword>
<dbReference type="Pfam" id="PF00350">
    <property type="entry name" value="Dynamin_N"/>
    <property type="match status" value="1"/>
</dbReference>
<keyword evidence="4" id="KW-0342">GTP-binding</keyword>
<dbReference type="SUPFAM" id="SSF52540">
    <property type="entry name" value="P-loop containing nucleoside triphosphate hydrolases"/>
    <property type="match status" value="1"/>
</dbReference>
<dbReference type="Proteomes" id="UP001377337">
    <property type="component" value="Chromosome"/>
</dbReference>
<feature type="region of interest" description="Disordered" evidence="7">
    <location>
        <begin position="658"/>
        <end position="685"/>
    </location>
</feature>
<proteinExistence type="predicted"/>
<evidence type="ECO:0000256" key="2">
    <source>
        <dbReference type="ARBA" id="ARBA00022741"/>
    </source>
</evidence>
<keyword evidence="2" id="KW-0547">Nucleotide-binding</keyword>
<evidence type="ECO:0000256" key="7">
    <source>
        <dbReference type="SAM" id="MobiDB-lite"/>
    </source>
</evidence>
<dbReference type="InterPro" id="IPR054528">
    <property type="entry name" value="TcaA_5th"/>
</dbReference>
<dbReference type="PANTHER" id="PTHR10465:SF0">
    <property type="entry name" value="SARCALUMENIN"/>
    <property type="match status" value="1"/>
</dbReference>
<sequence length="1086" mass="126608">MSWTQSFKEGLDHLISLCSEDETYLSINKQIKELRQDIDEKLTIMVAGEFNAGKSTFINAMLGAKVLSSDVTPETAMVTKLTYGQERKVIAHFQDGHSASFNSEWFEQLTAERIGEFEDIRKQLSYVEIQLPNTILNHITVIDTPGLNANNEFHTNATERFLERTDHAFFLFHAMYVGTATEKRWLEKFNEVGIKPFGIINRIDELDDEEDELGELISFHQPRLGPYIRKWFGVSAKDALEGKMTRNSQMLEWSNWQDIEHIIENIKEDVWRKQERAYSRLISPLRHLNQTSLERKISLPLKNLKSKNIVNIVTRKWPELLDLKHSLDEQRKVNQIEIDEWNQILRTPNYTANGFTKFLSDVKEKLDKNISQSGVLLNHTLISEWENLLLHKYFTFNETRKRYYTELENLNRERTVLEQDWKDICSSSFLRKKGKLAKHERKLEFYNHTREKLNEKHKELNQSFKEITKTIKEIQQSVIDSIGNDFSFSVETINKRVSIWNNEIEKTKTFIRFPKQDVNQIESFTNWMHTFNINVAQKLISNNSTNNQSLSFNEVSYLLHSIHQISDELPDEEFFSQWREIKMFSKELHSNPILNIPNLTPTELLSGELGVLPAPLNHNVEAELNSLITARNKWLFPSIGFMILALLIGSSYINRHESYPNDSDEGNVEETASLEEMDSYSDNSDTSLVTDAAESQYIEGEQTLESRLPRDQVERFIDSMYEQLGYDLLSHEHLFSKEGWEQYSYYYSQVSKETTFESVITNIEYVSETQIEVIVDESYQKSDVQRVYQANYTLMINSYTEDLTIDNLIVENFSYKLASKTVMEILVEDGEIESFLNDFRSSYLQALNEVNTDYVDDFFDQEGSASKDIYTYIESISGENFIFEELGFQVEHIEKVETNKYQVTTTESFALTDPIGEKTNNERKKEYFIKVLPEKRLFIEKITTKDATKEVVKVPTVQLVTIQQVYDFITIYYNSHEEAFNGYGFSNLENFYDNGTPAYESAKAYINNANSKGLKMNNLELSIESVIEADENHYIATVLLVDEYAYEDGAKEQKRIQANYKVRILNNGDLRISEEPIVKILEKTEY</sequence>
<name>A0ABZ2NFV1_9BACI</name>
<keyword evidence="6" id="KW-0175">Coiled coil</keyword>
<evidence type="ECO:0000256" key="6">
    <source>
        <dbReference type="SAM" id="Coils"/>
    </source>
</evidence>
<reference evidence="10 11" key="1">
    <citation type="submission" date="2024-02" db="EMBL/GenBank/DDBJ databases">
        <title>Seven novel Bacillus-like species.</title>
        <authorList>
            <person name="Liu G."/>
        </authorList>
    </citation>
    <scope>NUCLEOTIDE SEQUENCE [LARGE SCALE GENOMIC DNA]</scope>
    <source>
        <strain evidence="10 11">FJAT-52054</strain>
    </source>
</reference>
<evidence type="ECO:0000259" key="9">
    <source>
        <dbReference type="Pfam" id="PF22819"/>
    </source>
</evidence>
<gene>
    <name evidence="10" type="ORF">WCV65_19395</name>
</gene>
<feature type="coiled-coil region" evidence="6">
    <location>
        <begin position="400"/>
        <end position="477"/>
    </location>
</feature>
<evidence type="ECO:0000256" key="1">
    <source>
        <dbReference type="ARBA" id="ARBA00004370"/>
    </source>
</evidence>
<evidence type="ECO:0000313" key="11">
    <source>
        <dbReference type="Proteomes" id="UP001377337"/>
    </source>
</evidence>
<evidence type="ECO:0000256" key="4">
    <source>
        <dbReference type="ARBA" id="ARBA00023134"/>
    </source>
</evidence>
<evidence type="ECO:0000313" key="10">
    <source>
        <dbReference type="EMBL" id="WXB96672.1"/>
    </source>
</evidence>
<dbReference type="EMBL" id="CP147407">
    <property type="protein sequence ID" value="WXB96672.1"/>
    <property type="molecule type" value="Genomic_DNA"/>
</dbReference>
<feature type="domain" description="TcaA protein NTF2-like" evidence="9">
    <location>
        <begin position="831"/>
        <end position="942"/>
    </location>
</feature>
<feature type="domain" description="TcaA protein NTF2-like" evidence="9">
    <location>
        <begin position="963"/>
        <end position="1073"/>
    </location>
</feature>
<dbReference type="Gene3D" id="3.40.50.300">
    <property type="entry name" value="P-loop containing nucleotide triphosphate hydrolases"/>
    <property type="match status" value="1"/>
</dbReference>
<keyword evidence="5" id="KW-0472">Membrane</keyword>
<feature type="domain" description="Dynamin N-terminal" evidence="8">
    <location>
        <begin position="44"/>
        <end position="188"/>
    </location>
</feature>
<dbReference type="InterPro" id="IPR027417">
    <property type="entry name" value="P-loop_NTPase"/>
</dbReference>
<organism evidence="10 11">
    <name type="scientific">Metabacillus sediminis</name>
    <dbReference type="NCBI Taxonomy" id="3117746"/>
    <lineage>
        <taxon>Bacteria</taxon>
        <taxon>Bacillati</taxon>
        <taxon>Bacillota</taxon>
        <taxon>Bacilli</taxon>
        <taxon>Bacillales</taxon>
        <taxon>Bacillaceae</taxon>
        <taxon>Metabacillus</taxon>
    </lineage>
</organism>
<dbReference type="Pfam" id="PF22819">
    <property type="entry name" value="TcaA_5th"/>
    <property type="match status" value="2"/>
</dbReference>
<dbReference type="InterPro" id="IPR027094">
    <property type="entry name" value="Mitofusin_fam"/>
</dbReference>
<feature type="compositionally biased region" description="Acidic residues" evidence="7">
    <location>
        <begin position="662"/>
        <end position="679"/>
    </location>
</feature>
<keyword evidence="3" id="KW-0378">Hydrolase</keyword>
<protein>
    <submittedName>
        <fullName evidence="10">Dynamin family protein</fullName>
    </submittedName>
</protein>